<proteinExistence type="predicted"/>
<accession>A5G4U9</accession>
<keyword evidence="2" id="KW-1185">Reference proteome</keyword>
<dbReference type="KEGG" id="gur:Gura_2641"/>
<dbReference type="Proteomes" id="UP000006695">
    <property type="component" value="Chromosome"/>
</dbReference>
<dbReference type="HOGENOM" id="CLU_160600_0_0_7"/>
<dbReference type="RefSeq" id="WP_011939494.1">
    <property type="nucleotide sequence ID" value="NC_009483.1"/>
</dbReference>
<organism evidence="1 2">
    <name type="scientific">Geotalea uraniireducens (strain Rf4)</name>
    <name type="common">Geobacter uraniireducens</name>
    <dbReference type="NCBI Taxonomy" id="351605"/>
    <lineage>
        <taxon>Bacteria</taxon>
        <taxon>Pseudomonadati</taxon>
        <taxon>Thermodesulfobacteriota</taxon>
        <taxon>Desulfuromonadia</taxon>
        <taxon>Geobacterales</taxon>
        <taxon>Geobacteraceae</taxon>
        <taxon>Geotalea</taxon>
    </lineage>
</organism>
<reference evidence="1 2" key="1">
    <citation type="submission" date="2007-05" db="EMBL/GenBank/DDBJ databases">
        <title>Complete sequence of Geobacter uraniireducens Rf4.</title>
        <authorList>
            <consortium name="US DOE Joint Genome Institute"/>
            <person name="Copeland A."/>
            <person name="Lucas S."/>
            <person name="Lapidus A."/>
            <person name="Barry K."/>
            <person name="Detter J.C."/>
            <person name="Glavina del Rio T."/>
            <person name="Hammon N."/>
            <person name="Israni S."/>
            <person name="Dalin E."/>
            <person name="Tice H."/>
            <person name="Pitluck S."/>
            <person name="Chertkov O."/>
            <person name="Brettin T."/>
            <person name="Bruce D."/>
            <person name="Han C."/>
            <person name="Schmutz J."/>
            <person name="Larimer F."/>
            <person name="Land M."/>
            <person name="Hauser L."/>
            <person name="Kyrpides N."/>
            <person name="Mikhailova N."/>
            <person name="Shelobolina E."/>
            <person name="Aklujkar M."/>
            <person name="Lovley D."/>
            <person name="Richardson P."/>
        </authorList>
    </citation>
    <scope>NUCLEOTIDE SEQUENCE [LARGE SCALE GENOMIC DNA]</scope>
    <source>
        <strain evidence="1 2">Rf4</strain>
    </source>
</reference>
<dbReference type="AlphaFoldDB" id="A5G4U9"/>
<evidence type="ECO:0000313" key="2">
    <source>
        <dbReference type="Proteomes" id="UP000006695"/>
    </source>
</evidence>
<dbReference type="STRING" id="351605.Gura_2641"/>
<protein>
    <submittedName>
        <fullName evidence="1">Uncharacterized protein</fullName>
    </submittedName>
</protein>
<dbReference type="EMBL" id="CP000698">
    <property type="protein sequence ID" value="ABQ26817.1"/>
    <property type="molecule type" value="Genomic_DNA"/>
</dbReference>
<sequence>MGGEPRNNNHGGNGAAREDLVRELKHLREVVRDVGESFILRREGEIETILSHLAAVPVGTLRGEAPNWLREIHSLKVKQAKGRLKDLKEIDGLIEELAEQVVSAQDRRKGKGRGKRG</sequence>
<gene>
    <name evidence="1" type="ordered locus">Gura_2641</name>
</gene>
<name>A5G4U9_GEOUR</name>
<evidence type="ECO:0000313" key="1">
    <source>
        <dbReference type="EMBL" id="ABQ26817.1"/>
    </source>
</evidence>